<feature type="chain" id="PRO_5045713590" evidence="1">
    <location>
        <begin position="28"/>
        <end position="148"/>
    </location>
</feature>
<comment type="caution">
    <text evidence="2">The sequence shown here is derived from an EMBL/GenBank/DDBJ whole genome shotgun (WGS) entry which is preliminary data.</text>
</comment>
<proteinExistence type="predicted"/>
<name>A0ABQ4CHG3_9ACTN</name>
<dbReference type="Proteomes" id="UP000604117">
    <property type="component" value="Unassembled WGS sequence"/>
</dbReference>
<evidence type="ECO:0000256" key="1">
    <source>
        <dbReference type="SAM" id="SignalP"/>
    </source>
</evidence>
<dbReference type="RefSeq" id="WP_203710169.1">
    <property type="nucleotide sequence ID" value="NZ_BONE01000001.1"/>
</dbReference>
<gene>
    <name evidence="2" type="ORF">Asi02nite_02460</name>
</gene>
<keyword evidence="1" id="KW-0732">Signal</keyword>
<sequence length="148" mass="15666">MHSVAKRAATVAIGAAVAFGASSAAWAWWTVEGEATATGSTGSIKPIEVGSASVQGLYPGAEKDLRVEIYNPNPFPVVIDKARAVARTEADRCDRDAISVEIPERPVRVEPGRKSYTLEDAVRMRADVGGCQGADFEVTIRYSGQNAA</sequence>
<feature type="signal peptide" evidence="1">
    <location>
        <begin position="1"/>
        <end position="27"/>
    </location>
</feature>
<dbReference type="EMBL" id="BONE01000001">
    <property type="protein sequence ID" value="GIF70728.1"/>
    <property type="molecule type" value="Genomic_DNA"/>
</dbReference>
<reference evidence="2 3" key="1">
    <citation type="submission" date="2021-01" db="EMBL/GenBank/DDBJ databases">
        <title>Whole genome shotgun sequence of Asanoa siamensis NBRC 107932.</title>
        <authorList>
            <person name="Komaki H."/>
            <person name="Tamura T."/>
        </authorList>
    </citation>
    <scope>NUCLEOTIDE SEQUENCE [LARGE SCALE GENOMIC DNA]</scope>
    <source>
        <strain evidence="2 3">NBRC 107932</strain>
    </source>
</reference>
<protein>
    <submittedName>
        <fullName evidence="2">Uncharacterized protein</fullName>
    </submittedName>
</protein>
<keyword evidence="3" id="KW-1185">Reference proteome</keyword>
<organism evidence="2 3">
    <name type="scientific">Asanoa siamensis</name>
    <dbReference type="NCBI Taxonomy" id="926357"/>
    <lineage>
        <taxon>Bacteria</taxon>
        <taxon>Bacillati</taxon>
        <taxon>Actinomycetota</taxon>
        <taxon>Actinomycetes</taxon>
        <taxon>Micromonosporales</taxon>
        <taxon>Micromonosporaceae</taxon>
        <taxon>Asanoa</taxon>
    </lineage>
</organism>
<evidence type="ECO:0000313" key="3">
    <source>
        <dbReference type="Proteomes" id="UP000604117"/>
    </source>
</evidence>
<evidence type="ECO:0000313" key="2">
    <source>
        <dbReference type="EMBL" id="GIF70728.1"/>
    </source>
</evidence>
<accession>A0ABQ4CHG3</accession>